<comment type="similarity">
    <text evidence="2 9">Belongs to the beta sliding clamp family.</text>
</comment>
<evidence type="ECO:0000256" key="6">
    <source>
        <dbReference type="ARBA" id="ARBA00022705"/>
    </source>
</evidence>
<dbReference type="InterPro" id="IPR022634">
    <property type="entry name" value="DNA_polIII_beta_N"/>
</dbReference>
<keyword evidence="5 9" id="KW-0548">Nucleotidyltransferase</keyword>
<proteinExistence type="inferred from homology"/>
<evidence type="ECO:0000259" key="12">
    <source>
        <dbReference type="Pfam" id="PF02768"/>
    </source>
</evidence>
<evidence type="ECO:0000256" key="2">
    <source>
        <dbReference type="ARBA" id="ARBA00010752"/>
    </source>
</evidence>
<keyword evidence="7 9" id="KW-0239">DNA-directed DNA polymerase</keyword>
<sequence>MSVILNKGQLSEVLPLLERVVPSRSANPLYTHLGLSLSPKGLVLFGSNGEVDLEVRLEAEVQDEGRFLVPAQPFFQLVRSLPGEVVELSLGRELELASGAFRTRLALAPEEGYPELLFPEPGSPSEAYPLLAPLGAEDLLKAFTHVRYAASNEEYRAIFRGVQLEFSEARLRAVASDGYRLALYDLERPQPFAKKAVVPARSVDEIVRVLKGLDPGDVELALGPATLGLVVPFAGGVLRMAVKLMEGEFPDYERVIPKEFPLRATLEVEPFREALKRVSVLADRQNHRVDLLFQEGKVLLSAEGDYGKGQEELPVALEGSPLAVAYNARYLLEALSPLSGQAVLYLSGAASPSLVRPLEGEGYQAVVVPLRV</sequence>
<dbReference type="SMART" id="SM00480">
    <property type="entry name" value="POL3Bc"/>
    <property type="match status" value="1"/>
</dbReference>
<comment type="caution">
    <text evidence="13">The sequence shown here is derived from an EMBL/GenBank/DDBJ whole genome shotgun (WGS) entry which is preliminary data.</text>
</comment>
<dbReference type="GO" id="GO:0003887">
    <property type="term" value="F:DNA-directed DNA polymerase activity"/>
    <property type="evidence" value="ECO:0007669"/>
    <property type="project" value="UniProtKB-EC"/>
</dbReference>
<dbReference type="SUPFAM" id="SSF55979">
    <property type="entry name" value="DNA clamp"/>
    <property type="match status" value="3"/>
</dbReference>
<keyword evidence="14" id="KW-1185">Reference proteome</keyword>
<evidence type="ECO:0000256" key="8">
    <source>
        <dbReference type="ARBA" id="ARBA00023125"/>
    </source>
</evidence>
<comment type="subunit">
    <text evidence="9">Forms a ring-shaped head-to-tail homodimer around DNA.</text>
</comment>
<keyword evidence="6 9" id="KW-0235">DNA replication</keyword>
<feature type="domain" description="DNA polymerase III beta sliding clamp C-terminal" evidence="12">
    <location>
        <begin position="254"/>
        <end position="371"/>
    </location>
</feature>
<dbReference type="InterPro" id="IPR001001">
    <property type="entry name" value="DNA_polIII_beta"/>
</dbReference>
<dbReference type="Pfam" id="PF02768">
    <property type="entry name" value="DNA_pol3_beta_3"/>
    <property type="match status" value="1"/>
</dbReference>
<evidence type="ECO:0000313" key="13">
    <source>
        <dbReference type="EMBL" id="MFC0594818.1"/>
    </source>
</evidence>
<name>A0ABV6Q0I5_9DEIN</name>
<evidence type="ECO:0000256" key="9">
    <source>
        <dbReference type="PIRNR" id="PIRNR000804"/>
    </source>
</evidence>
<dbReference type="NCBIfam" id="TIGR00663">
    <property type="entry name" value="dnan"/>
    <property type="match status" value="1"/>
</dbReference>
<evidence type="ECO:0000256" key="1">
    <source>
        <dbReference type="ARBA" id="ARBA00004496"/>
    </source>
</evidence>
<dbReference type="InterPro" id="IPR022637">
    <property type="entry name" value="DNA_polIII_beta_cen"/>
</dbReference>
<evidence type="ECO:0000256" key="4">
    <source>
        <dbReference type="ARBA" id="ARBA00022679"/>
    </source>
</evidence>
<dbReference type="PANTHER" id="PTHR30478">
    <property type="entry name" value="DNA POLYMERASE III SUBUNIT BETA"/>
    <property type="match status" value="1"/>
</dbReference>
<comment type="function">
    <text evidence="9">Confers DNA tethering and processivity to DNA polymerases and other proteins. Acts as a clamp, forming a ring around DNA (a reaction catalyzed by the clamp-loading complex) which diffuses in an ATP-independent manner freely and bidirectionally along dsDNA. Initially characterized for its ability to contact the catalytic subunit of DNA polymerase III (Pol III), a complex, multichain enzyme responsible for most of the replicative synthesis in bacteria; Pol III exhibits 3'-5' exonuclease proofreading activity. The beta chain is required for initiation of replication as well as for processivity of DNA replication.</text>
</comment>
<keyword evidence="4 9" id="KW-0808">Transferase</keyword>
<gene>
    <name evidence="13" type="primary">dnaN</name>
    <name evidence="13" type="ORF">ACFFFP_01245</name>
</gene>
<evidence type="ECO:0000313" key="14">
    <source>
        <dbReference type="Proteomes" id="UP001589830"/>
    </source>
</evidence>
<protein>
    <recommendedName>
        <fullName evidence="9">Beta sliding clamp</fullName>
    </recommendedName>
</protein>
<dbReference type="InterPro" id="IPR046938">
    <property type="entry name" value="DNA_clamp_sf"/>
</dbReference>
<comment type="subcellular location">
    <subcellularLocation>
        <location evidence="1 9">Cytoplasm</location>
    </subcellularLocation>
</comment>
<accession>A0ABV6Q0I5</accession>
<evidence type="ECO:0000256" key="5">
    <source>
        <dbReference type="ARBA" id="ARBA00022695"/>
    </source>
</evidence>
<keyword evidence="3 9" id="KW-0963">Cytoplasm</keyword>
<dbReference type="PANTHER" id="PTHR30478:SF0">
    <property type="entry name" value="BETA SLIDING CLAMP"/>
    <property type="match status" value="1"/>
</dbReference>
<dbReference type="RefSeq" id="WP_188845563.1">
    <property type="nucleotide sequence ID" value="NZ_BMPJ01000002.1"/>
</dbReference>
<dbReference type="InterPro" id="IPR022635">
    <property type="entry name" value="DNA_polIII_beta_C"/>
</dbReference>
<organism evidence="13 14">
    <name type="scientific">Thermus composti</name>
    <dbReference type="NCBI Taxonomy" id="532059"/>
    <lineage>
        <taxon>Bacteria</taxon>
        <taxon>Thermotogati</taxon>
        <taxon>Deinococcota</taxon>
        <taxon>Deinococci</taxon>
        <taxon>Thermales</taxon>
        <taxon>Thermaceae</taxon>
        <taxon>Thermus</taxon>
    </lineage>
</organism>
<keyword evidence="8" id="KW-0238">DNA-binding</keyword>
<evidence type="ECO:0000259" key="11">
    <source>
        <dbReference type="Pfam" id="PF02767"/>
    </source>
</evidence>
<dbReference type="Pfam" id="PF00712">
    <property type="entry name" value="DNA_pol3_beta"/>
    <property type="match status" value="1"/>
</dbReference>
<dbReference type="CDD" id="cd00140">
    <property type="entry name" value="beta_clamp"/>
    <property type="match status" value="1"/>
</dbReference>
<dbReference type="Pfam" id="PF02767">
    <property type="entry name" value="DNA_pol3_beta_2"/>
    <property type="match status" value="1"/>
</dbReference>
<dbReference type="Gene3D" id="3.10.150.10">
    <property type="entry name" value="DNA Polymerase III, subunit A, domain 2"/>
    <property type="match status" value="3"/>
</dbReference>
<evidence type="ECO:0000259" key="10">
    <source>
        <dbReference type="Pfam" id="PF00712"/>
    </source>
</evidence>
<dbReference type="EMBL" id="JBHLTW010000003">
    <property type="protein sequence ID" value="MFC0594818.1"/>
    <property type="molecule type" value="Genomic_DNA"/>
</dbReference>
<reference evidence="13 14" key="1">
    <citation type="submission" date="2024-09" db="EMBL/GenBank/DDBJ databases">
        <authorList>
            <person name="Sun Q."/>
            <person name="Mori K."/>
        </authorList>
    </citation>
    <scope>NUCLEOTIDE SEQUENCE [LARGE SCALE GENOMIC DNA]</scope>
    <source>
        <strain evidence="13 14">NCAIM B.02340</strain>
    </source>
</reference>
<evidence type="ECO:0000256" key="3">
    <source>
        <dbReference type="ARBA" id="ARBA00022490"/>
    </source>
</evidence>
<feature type="domain" description="DNA polymerase III beta sliding clamp central" evidence="11">
    <location>
        <begin position="137"/>
        <end position="251"/>
    </location>
</feature>
<evidence type="ECO:0000256" key="7">
    <source>
        <dbReference type="ARBA" id="ARBA00022932"/>
    </source>
</evidence>
<dbReference type="PIRSF" id="PIRSF000804">
    <property type="entry name" value="DNA_pol_III_b"/>
    <property type="match status" value="1"/>
</dbReference>
<feature type="domain" description="DNA polymerase III beta sliding clamp N-terminal" evidence="10">
    <location>
        <begin position="1"/>
        <end position="116"/>
    </location>
</feature>
<dbReference type="Proteomes" id="UP001589830">
    <property type="component" value="Unassembled WGS sequence"/>
</dbReference>